<evidence type="ECO:0000313" key="2">
    <source>
        <dbReference type="Proteomes" id="UP000009183"/>
    </source>
</evidence>
<evidence type="ECO:0000313" key="1">
    <source>
        <dbReference type="EMBL" id="CBI38436.3"/>
    </source>
</evidence>
<feature type="non-terminal residue" evidence="1">
    <location>
        <position position="1"/>
    </location>
</feature>
<dbReference type="Proteomes" id="UP000009183">
    <property type="component" value="Unassembled WGS sequence, unordered"/>
</dbReference>
<keyword evidence="2" id="KW-1185">Reference proteome</keyword>
<accession>D7U6R6</accession>
<reference evidence="2" key="1">
    <citation type="journal article" date="2007" name="Nature">
        <title>The grapevine genome sequence suggests ancestral hexaploidization in major angiosperm phyla.</title>
        <authorList>
            <consortium name="The French-Italian Public Consortium for Grapevine Genome Characterization."/>
            <person name="Jaillon O."/>
            <person name="Aury J.-M."/>
            <person name="Noel B."/>
            <person name="Policriti A."/>
            <person name="Clepet C."/>
            <person name="Casagrande A."/>
            <person name="Choisne N."/>
            <person name="Aubourg S."/>
            <person name="Vitulo N."/>
            <person name="Jubin C."/>
            <person name="Vezzi A."/>
            <person name="Legeai F."/>
            <person name="Hugueney P."/>
            <person name="Dasilva C."/>
            <person name="Horner D."/>
            <person name="Mica E."/>
            <person name="Jublot D."/>
            <person name="Poulain J."/>
            <person name="Bruyere C."/>
            <person name="Billault A."/>
            <person name="Segurens B."/>
            <person name="Gouyvenoux M."/>
            <person name="Ugarte E."/>
            <person name="Cattonaro F."/>
            <person name="Anthouard V."/>
            <person name="Vico V."/>
            <person name="Del Fabbro C."/>
            <person name="Alaux M."/>
            <person name="Di Gaspero G."/>
            <person name="Dumas V."/>
            <person name="Felice N."/>
            <person name="Paillard S."/>
            <person name="Juman I."/>
            <person name="Moroldo M."/>
            <person name="Scalabrin S."/>
            <person name="Canaguier A."/>
            <person name="Le Clainche I."/>
            <person name="Malacrida G."/>
            <person name="Durand E."/>
            <person name="Pesole G."/>
            <person name="Laucou V."/>
            <person name="Chatelet P."/>
            <person name="Merdinoglu D."/>
            <person name="Delledonne M."/>
            <person name="Pezzotti M."/>
            <person name="Lecharny A."/>
            <person name="Scarpelli C."/>
            <person name="Artiguenave F."/>
            <person name="Pe M.E."/>
            <person name="Valle G."/>
            <person name="Morgante M."/>
            <person name="Caboche M."/>
            <person name="Adam-Blondon A.-F."/>
            <person name="Weissenbach J."/>
            <person name="Quetier F."/>
            <person name="Wincker P."/>
        </authorList>
    </citation>
    <scope>NUCLEOTIDE SEQUENCE [LARGE SCALE GENOMIC DNA]</scope>
    <source>
        <strain evidence="2">cv. Pinot noir / PN40024</strain>
    </source>
</reference>
<gene>
    <name evidence="1" type="ORF">VIT_00s0420g00040</name>
</gene>
<proteinExistence type="predicted"/>
<organism evidence="1 2">
    <name type="scientific">Vitis vinifera</name>
    <name type="common">Grape</name>
    <dbReference type="NCBI Taxonomy" id="29760"/>
    <lineage>
        <taxon>Eukaryota</taxon>
        <taxon>Viridiplantae</taxon>
        <taxon>Streptophyta</taxon>
        <taxon>Embryophyta</taxon>
        <taxon>Tracheophyta</taxon>
        <taxon>Spermatophyta</taxon>
        <taxon>Magnoliopsida</taxon>
        <taxon>eudicotyledons</taxon>
        <taxon>Gunneridae</taxon>
        <taxon>Pentapetalae</taxon>
        <taxon>rosids</taxon>
        <taxon>Vitales</taxon>
        <taxon>Vitaceae</taxon>
        <taxon>Viteae</taxon>
        <taxon>Vitis</taxon>
    </lineage>
</organism>
<dbReference type="PaxDb" id="29760-VIT_00s0420g00040.t01"/>
<dbReference type="HOGENOM" id="CLU_2765514_0_0_1"/>
<dbReference type="EMBL" id="FN596538">
    <property type="protein sequence ID" value="CBI38436.3"/>
    <property type="molecule type" value="Genomic_DNA"/>
</dbReference>
<sequence>VFKSWQKIGHPFQLLFQCFAVKLHISLPQSNLHLLRGRLVRIQSPLNCAKGSILWTEPLLQSFMAGSMQF</sequence>
<dbReference type="InParanoid" id="D7U6R6"/>
<name>D7U6R6_VITVI</name>
<protein>
    <submittedName>
        <fullName evidence="1">Uncharacterized protein</fullName>
    </submittedName>
</protein>
<dbReference type="AlphaFoldDB" id="D7U6R6"/>